<evidence type="ECO:0000313" key="1">
    <source>
        <dbReference type="EMBL" id="KAF6156144.1"/>
    </source>
</evidence>
<gene>
    <name evidence="1" type="ORF">GIB67_024114</name>
</gene>
<evidence type="ECO:0008006" key="3">
    <source>
        <dbReference type="Google" id="ProtNLM"/>
    </source>
</evidence>
<name>A0A7J7MMV9_9MAGN</name>
<keyword evidence="2" id="KW-1185">Reference proteome</keyword>
<dbReference type="AlphaFoldDB" id="A0A7J7MMV9"/>
<feature type="non-terminal residue" evidence="1">
    <location>
        <position position="1"/>
    </location>
</feature>
<protein>
    <recommendedName>
        <fullName evidence="3">HAT C-terminal dimerisation domain-containing protein</fullName>
    </recommendedName>
</protein>
<dbReference type="Proteomes" id="UP000541444">
    <property type="component" value="Unassembled WGS sequence"/>
</dbReference>
<reference evidence="1 2" key="1">
    <citation type="journal article" date="2020" name="IScience">
        <title>Genome Sequencing of the Endangered Kingdonia uniflora (Circaeasteraceae, Ranunculales) Reveals Potential Mechanisms of Evolutionary Specialization.</title>
        <authorList>
            <person name="Sun Y."/>
            <person name="Deng T."/>
            <person name="Zhang A."/>
            <person name="Moore M.J."/>
            <person name="Landis J.B."/>
            <person name="Lin N."/>
            <person name="Zhang H."/>
            <person name="Zhang X."/>
            <person name="Huang J."/>
            <person name="Zhang X."/>
            <person name="Sun H."/>
            <person name="Wang H."/>
        </authorList>
    </citation>
    <scope>NUCLEOTIDE SEQUENCE [LARGE SCALE GENOMIC DNA]</scope>
    <source>
        <strain evidence="1">TB1705</strain>
        <tissue evidence="1">Leaf</tissue>
    </source>
</reference>
<evidence type="ECO:0000313" key="2">
    <source>
        <dbReference type="Proteomes" id="UP000541444"/>
    </source>
</evidence>
<proteinExistence type="predicted"/>
<dbReference type="EMBL" id="JACGCM010001377">
    <property type="protein sequence ID" value="KAF6156144.1"/>
    <property type="molecule type" value="Genomic_DNA"/>
</dbReference>
<sequence>RVLDLFCSSLHPNTLEALICTQNWLWSKGKSIEASMEEREQYDDIDAELFEGGLSSISLEDCTSS</sequence>
<comment type="caution">
    <text evidence="1">The sequence shown here is derived from an EMBL/GenBank/DDBJ whole genome shotgun (WGS) entry which is preliminary data.</text>
</comment>
<organism evidence="1 2">
    <name type="scientific">Kingdonia uniflora</name>
    <dbReference type="NCBI Taxonomy" id="39325"/>
    <lineage>
        <taxon>Eukaryota</taxon>
        <taxon>Viridiplantae</taxon>
        <taxon>Streptophyta</taxon>
        <taxon>Embryophyta</taxon>
        <taxon>Tracheophyta</taxon>
        <taxon>Spermatophyta</taxon>
        <taxon>Magnoliopsida</taxon>
        <taxon>Ranunculales</taxon>
        <taxon>Circaeasteraceae</taxon>
        <taxon>Kingdonia</taxon>
    </lineage>
</organism>
<accession>A0A7J7MMV9</accession>